<name>A0A075FX92_9ARCH</name>
<feature type="transmembrane region" description="Helical" evidence="1">
    <location>
        <begin position="13"/>
        <end position="34"/>
    </location>
</feature>
<protein>
    <submittedName>
        <fullName evidence="2">Uncharacterized protein</fullName>
    </submittedName>
</protein>
<feature type="transmembrane region" description="Helical" evidence="1">
    <location>
        <begin position="55"/>
        <end position="88"/>
    </location>
</feature>
<accession>A0A075FX92</accession>
<proteinExistence type="predicted"/>
<organism evidence="2">
    <name type="scientific">uncultured marine thaumarchaeote AD1000_70_G10</name>
    <dbReference type="NCBI Taxonomy" id="1455934"/>
    <lineage>
        <taxon>Archaea</taxon>
        <taxon>Nitrososphaerota</taxon>
        <taxon>environmental samples</taxon>
    </lineage>
</organism>
<evidence type="ECO:0000313" key="2">
    <source>
        <dbReference type="EMBL" id="AIE95869.1"/>
    </source>
</evidence>
<keyword evidence="1" id="KW-0812">Transmembrane</keyword>
<dbReference type="Gene3D" id="1.20.210.10">
    <property type="entry name" value="Cytochrome c oxidase-like, subunit I domain"/>
    <property type="match status" value="1"/>
</dbReference>
<feature type="transmembrane region" description="Helical" evidence="1">
    <location>
        <begin position="108"/>
        <end position="127"/>
    </location>
</feature>
<keyword evidence="1" id="KW-0472">Membrane</keyword>
<reference evidence="2" key="1">
    <citation type="journal article" date="2014" name="Genome Biol. Evol.">
        <title>Pangenome evidence for extensive interdomain horizontal transfer affecting lineage core and shell genes in uncultured planktonic thaumarchaeota and euryarchaeota.</title>
        <authorList>
            <person name="Deschamps P."/>
            <person name="Zivanovic Y."/>
            <person name="Moreira D."/>
            <person name="Rodriguez-Valera F."/>
            <person name="Lopez-Garcia P."/>
        </authorList>
    </citation>
    <scope>NUCLEOTIDE SEQUENCE</scope>
</reference>
<evidence type="ECO:0000256" key="1">
    <source>
        <dbReference type="SAM" id="Phobius"/>
    </source>
</evidence>
<dbReference type="AlphaFoldDB" id="A0A075FX92"/>
<dbReference type="EMBL" id="KF900463">
    <property type="protein sequence ID" value="AIE95869.1"/>
    <property type="molecule type" value="Genomic_DNA"/>
</dbReference>
<dbReference type="InterPro" id="IPR036927">
    <property type="entry name" value="Cyt_c_oxase-like_su1_sf"/>
</dbReference>
<feature type="transmembrane region" description="Helical" evidence="1">
    <location>
        <begin position="168"/>
        <end position="186"/>
    </location>
</feature>
<keyword evidence="1" id="KW-1133">Transmembrane helix</keyword>
<sequence length="190" mass="20176">MSNRVETEKVATWFVYAAVINTILSLLYVTVFLLPDTIGNGNIPPKGDLFSLSTAVAMFPGTWLLIAFLVHVTVGILGMVGWAGTYYISSRVMNKKTTNKLLARGHLFVTALGVYVTTTFFALAGFIGGRAMIPETGCVVLVDQCMGAGVAIVQTLITFTVIPTGAGMGLALTGTAIGILNILVTLRQEQ</sequence>